<dbReference type="EMBL" id="BART01006300">
    <property type="protein sequence ID" value="GAG61012.1"/>
    <property type="molecule type" value="Genomic_DNA"/>
</dbReference>
<sequence length="347" mass="37091">MKTVTEEPTVDPRTRLGVLRKNGKAIGMNNIELLSRKPLTTWTDDWIPKIKQEAPEDFIFIASIMSGIEPEGWTALAETMSRTGADAIEINVSCPHGSPEKHMGAFIGQDPTLVEQVTRAAKKGTDLPLLVKLTPNVTDIVPIANAAVKGGADAISAINTVESLIGIDIETATPLPIAYGMDDTEQMSTYGGFCGPAVKPIGLRFVSQIAKAHPNIPISGIGGIENWSSAIEYLMVGARTLQVCTAVMWHGFSIIKDMTNGLTEFMERKGYESLDSMIGKALPKITSWTALTKLPPVVARIIAEKCTGCKECVIACADGGFVAIQMSNKKAVVNNDKCDGCGLCAIV</sequence>
<evidence type="ECO:0000256" key="1">
    <source>
        <dbReference type="ARBA" id="ARBA00001917"/>
    </source>
</evidence>
<evidence type="ECO:0000256" key="3">
    <source>
        <dbReference type="ARBA" id="ARBA00010804"/>
    </source>
</evidence>
<reference evidence="11" key="1">
    <citation type="journal article" date="2014" name="Front. Microbiol.">
        <title>High frequency of phylogenetically diverse reductive dehalogenase-homologous genes in deep subseafloor sedimentary metagenomes.</title>
        <authorList>
            <person name="Kawai M."/>
            <person name="Futagami T."/>
            <person name="Toyoda A."/>
            <person name="Takaki Y."/>
            <person name="Nishi S."/>
            <person name="Hori S."/>
            <person name="Arai W."/>
            <person name="Tsubouchi T."/>
            <person name="Morono Y."/>
            <person name="Uchiyama I."/>
            <person name="Ito T."/>
            <person name="Fujiyama A."/>
            <person name="Inagaki F."/>
            <person name="Takami H."/>
        </authorList>
    </citation>
    <scope>NUCLEOTIDE SEQUENCE</scope>
    <source>
        <strain evidence="11">Expedition CK06-06</strain>
    </source>
</reference>
<dbReference type="InterPro" id="IPR012135">
    <property type="entry name" value="Dihydroorotate_DH_1_2"/>
</dbReference>
<dbReference type="Pfam" id="PF13237">
    <property type="entry name" value="Fer4_10"/>
    <property type="match status" value="1"/>
</dbReference>
<comment type="similarity">
    <text evidence="3">Belongs to the dihydropyrimidine dehydrogenase family.</text>
</comment>
<evidence type="ECO:0000259" key="10">
    <source>
        <dbReference type="PROSITE" id="PS51379"/>
    </source>
</evidence>
<name>X0ZSM9_9ZZZZ</name>
<evidence type="ECO:0000256" key="5">
    <source>
        <dbReference type="ARBA" id="ARBA00022643"/>
    </source>
</evidence>
<comment type="pathway">
    <text evidence="2">Pyrimidine metabolism; UMP biosynthesis via de novo pathway.</text>
</comment>
<dbReference type="GO" id="GO:0017113">
    <property type="term" value="F:dihydropyrimidine dehydrogenase (NADP+) activity"/>
    <property type="evidence" value="ECO:0007669"/>
    <property type="project" value="TreeGrafter"/>
</dbReference>
<dbReference type="InterPro" id="IPR005720">
    <property type="entry name" value="Dihydroorotate_DH_cat"/>
</dbReference>
<keyword evidence="5" id="KW-0288">FMN</keyword>
<comment type="caution">
    <text evidence="11">The sequence shown here is derived from an EMBL/GenBank/DDBJ whole genome shotgun (WGS) entry which is preliminary data.</text>
</comment>
<dbReference type="FunFam" id="3.20.20.70:FF:000027">
    <property type="entry name" value="Dihydropyrimidine dehydrogenase [NADP(+)]"/>
    <property type="match status" value="1"/>
</dbReference>
<evidence type="ECO:0000256" key="6">
    <source>
        <dbReference type="ARBA" id="ARBA00022975"/>
    </source>
</evidence>
<dbReference type="Gene3D" id="3.20.20.70">
    <property type="entry name" value="Aldolase class I"/>
    <property type="match status" value="1"/>
</dbReference>
<dbReference type="PANTHER" id="PTHR43073">
    <property type="entry name" value="DIHYDROPYRIMIDINE DEHYDROGENASE [NADP(+)]"/>
    <property type="match status" value="1"/>
</dbReference>
<dbReference type="AlphaFoldDB" id="X0ZSM9"/>
<dbReference type="GO" id="GO:0004152">
    <property type="term" value="F:dihydroorotate dehydrogenase activity"/>
    <property type="evidence" value="ECO:0007669"/>
    <property type="project" value="InterPro"/>
</dbReference>
<evidence type="ECO:0000256" key="8">
    <source>
        <dbReference type="ARBA" id="ARBA00030119"/>
    </source>
</evidence>
<dbReference type="Gene3D" id="3.30.70.20">
    <property type="match status" value="1"/>
</dbReference>
<dbReference type="GO" id="GO:0002058">
    <property type="term" value="F:uracil binding"/>
    <property type="evidence" value="ECO:0007669"/>
    <property type="project" value="TreeGrafter"/>
</dbReference>
<dbReference type="SUPFAM" id="SSF54862">
    <property type="entry name" value="4Fe-4S ferredoxins"/>
    <property type="match status" value="1"/>
</dbReference>
<dbReference type="PROSITE" id="PS51379">
    <property type="entry name" value="4FE4S_FER_2"/>
    <property type="match status" value="2"/>
</dbReference>
<dbReference type="GO" id="GO:0044205">
    <property type="term" value="P:'de novo' UMP biosynthetic process"/>
    <property type="evidence" value="ECO:0007669"/>
    <property type="project" value="UniProtKB-UniPathway"/>
</dbReference>
<evidence type="ECO:0000313" key="11">
    <source>
        <dbReference type="EMBL" id="GAG61012.1"/>
    </source>
</evidence>
<organism evidence="11">
    <name type="scientific">marine sediment metagenome</name>
    <dbReference type="NCBI Taxonomy" id="412755"/>
    <lineage>
        <taxon>unclassified sequences</taxon>
        <taxon>metagenomes</taxon>
        <taxon>ecological metagenomes</taxon>
    </lineage>
</organism>
<dbReference type="GO" id="GO:0006210">
    <property type="term" value="P:thymine catabolic process"/>
    <property type="evidence" value="ECO:0007669"/>
    <property type="project" value="TreeGrafter"/>
</dbReference>
<evidence type="ECO:0000256" key="7">
    <source>
        <dbReference type="ARBA" id="ARBA00023002"/>
    </source>
</evidence>
<dbReference type="Pfam" id="PF01180">
    <property type="entry name" value="DHO_dh"/>
    <property type="match status" value="1"/>
</dbReference>
<dbReference type="InterPro" id="IPR017896">
    <property type="entry name" value="4Fe4S_Fe-S-bd"/>
</dbReference>
<keyword evidence="6" id="KW-0665">Pyrimidine biosynthesis</keyword>
<feature type="domain" description="4Fe-4S ferredoxin-type" evidence="10">
    <location>
        <begin position="297"/>
        <end position="326"/>
    </location>
</feature>
<evidence type="ECO:0000256" key="4">
    <source>
        <dbReference type="ARBA" id="ARBA00022630"/>
    </source>
</evidence>
<accession>X0ZSM9</accession>
<feature type="domain" description="4Fe-4S ferredoxin-type" evidence="10">
    <location>
        <begin position="329"/>
        <end position="347"/>
    </location>
</feature>
<dbReference type="GO" id="GO:0006212">
    <property type="term" value="P:uracil catabolic process"/>
    <property type="evidence" value="ECO:0007669"/>
    <property type="project" value="TreeGrafter"/>
</dbReference>
<evidence type="ECO:0000256" key="9">
    <source>
        <dbReference type="ARBA" id="ARBA00032722"/>
    </source>
</evidence>
<keyword evidence="4" id="KW-0285">Flavoprotein</keyword>
<dbReference type="InterPro" id="IPR013785">
    <property type="entry name" value="Aldolase_TIM"/>
</dbReference>
<dbReference type="PANTHER" id="PTHR43073:SF2">
    <property type="entry name" value="DIHYDROPYRIMIDINE DEHYDROGENASE [NADP(+)]"/>
    <property type="match status" value="1"/>
</dbReference>
<keyword evidence="7" id="KW-0560">Oxidoreductase</keyword>
<dbReference type="UniPathway" id="UPA00070"/>
<comment type="cofactor">
    <cofactor evidence="1">
        <name>FMN</name>
        <dbReference type="ChEBI" id="CHEBI:58210"/>
    </cofactor>
</comment>
<proteinExistence type="inferred from homology"/>
<dbReference type="SUPFAM" id="SSF51395">
    <property type="entry name" value="FMN-linked oxidoreductases"/>
    <property type="match status" value="1"/>
</dbReference>
<dbReference type="GO" id="GO:0050661">
    <property type="term" value="F:NADP binding"/>
    <property type="evidence" value="ECO:0007669"/>
    <property type="project" value="TreeGrafter"/>
</dbReference>
<evidence type="ECO:0000256" key="2">
    <source>
        <dbReference type="ARBA" id="ARBA00004725"/>
    </source>
</evidence>
<dbReference type="PIRSF" id="PIRSF000164">
    <property type="entry name" value="DHO_oxidase"/>
    <property type="match status" value="1"/>
</dbReference>
<protein>
    <recommendedName>
        <fullName evidence="9">Dihydrothymine dehydrogenase</fullName>
    </recommendedName>
    <alternativeName>
        <fullName evidence="8">Dihydrouracil dehydrogenase</fullName>
    </alternativeName>
</protein>
<dbReference type="GO" id="GO:0005737">
    <property type="term" value="C:cytoplasm"/>
    <property type="evidence" value="ECO:0007669"/>
    <property type="project" value="InterPro"/>
</dbReference>
<gene>
    <name evidence="11" type="ORF">S01H4_14362</name>
</gene>
<dbReference type="NCBIfam" id="NF006183">
    <property type="entry name" value="PRK08318.1"/>
    <property type="match status" value="1"/>
</dbReference>
<feature type="non-terminal residue" evidence="11">
    <location>
        <position position="347"/>
    </location>
</feature>